<name>A0A4S3KCE8_9GAMM</name>
<keyword evidence="2" id="KW-1185">Reference proteome</keyword>
<dbReference type="AlphaFoldDB" id="A0A4S3KCE8"/>
<accession>A0A4S3KCE8</accession>
<dbReference type="Proteomes" id="UP000306317">
    <property type="component" value="Unassembled WGS sequence"/>
</dbReference>
<proteinExistence type="predicted"/>
<evidence type="ECO:0000313" key="1">
    <source>
        <dbReference type="EMBL" id="THD06105.1"/>
    </source>
</evidence>
<sequence length="82" mass="8896">MERQRAEKGDRITFEEGQALEAKGRAALVKAWSFEDACTPDNVAAWLLSAELVSQAIIVAATQDERFFGKPSTDSSPGPKAK</sequence>
<comment type="caution">
    <text evidence="1">The sequence shown here is derived from an EMBL/GenBank/DDBJ whole genome shotgun (WGS) entry which is preliminary data.</text>
</comment>
<evidence type="ECO:0000313" key="2">
    <source>
        <dbReference type="Proteomes" id="UP000306317"/>
    </source>
</evidence>
<organism evidence="1 2">
    <name type="scientific">Rhodanobacter lindaniclasticus</name>
    <dbReference type="NCBI Taxonomy" id="75310"/>
    <lineage>
        <taxon>Bacteria</taxon>
        <taxon>Pseudomonadati</taxon>
        <taxon>Pseudomonadota</taxon>
        <taxon>Gammaproteobacteria</taxon>
        <taxon>Lysobacterales</taxon>
        <taxon>Rhodanobacteraceae</taxon>
        <taxon>Rhodanobacter</taxon>
    </lineage>
</organism>
<reference evidence="1 2" key="1">
    <citation type="submission" date="2017-02" db="EMBL/GenBank/DDBJ databases">
        <title>Whole genome sequencing of Rhodanobacter lindaniclasticus DSM 17932.</title>
        <authorList>
            <person name="Kumar S."/>
            <person name="Patil P."/>
            <person name="Patil P.B."/>
        </authorList>
    </citation>
    <scope>NUCLEOTIDE SEQUENCE [LARGE SCALE GENOMIC DNA]</scope>
    <source>
        <strain evidence="1 2">DSM 17932</strain>
    </source>
</reference>
<dbReference type="RefSeq" id="WP_136259348.1">
    <property type="nucleotide sequence ID" value="NZ_MWIO01000045.1"/>
</dbReference>
<gene>
    <name evidence="1" type="ORF">B1991_14260</name>
</gene>
<dbReference type="OrthoDB" id="7061690at2"/>
<dbReference type="EMBL" id="MWIO01000045">
    <property type="protein sequence ID" value="THD06105.1"/>
    <property type="molecule type" value="Genomic_DNA"/>
</dbReference>
<protein>
    <submittedName>
        <fullName evidence="1">Uncharacterized protein</fullName>
    </submittedName>
</protein>